<evidence type="ECO:0000256" key="3">
    <source>
        <dbReference type="ARBA" id="ARBA00022454"/>
    </source>
</evidence>
<dbReference type="Pfam" id="PF02301">
    <property type="entry name" value="HORMA"/>
    <property type="match status" value="1"/>
</dbReference>
<evidence type="ECO:0000313" key="8">
    <source>
        <dbReference type="WBParaSite" id="TMUE_0000000728.1"/>
    </source>
</evidence>
<dbReference type="PANTHER" id="PTHR48225">
    <property type="entry name" value="HORMA DOMAIN-CONTAINING PROTEIN 1"/>
    <property type="match status" value="1"/>
</dbReference>
<dbReference type="AlphaFoldDB" id="A0A5S6Q0I4"/>
<keyword evidence="4" id="KW-0539">Nucleus</keyword>
<evidence type="ECO:0000259" key="6">
    <source>
        <dbReference type="PROSITE" id="PS50815"/>
    </source>
</evidence>
<dbReference type="Proteomes" id="UP000046395">
    <property type="component" value="Unassembled WGS sequence"/>
</dbReference>
<evidence type="ECO:0000313" key="9">
    <source>
        <dbReference type="WBParaSite" id="TMUE_3000014970.1"/>
    </source>
</evidence>
<dbReference type="STRING" id="70415.A0A5S6Q0I4"/>
<keyword evidence="5" id="KW-0469">Meiosis</keyword>
<dbReference type="GO" id="GO:0005694">
    <property type="term" value="C:chromosome"/>
    <property type="evidence" value="ECO:0007669"/>
    <property type="project" value="UniProtKB-SubCell"/>
</dbReference>
<evidence type="ECO:0000313" key="7">
    <source>
        <dbReference type="Proteomes" id="UP000046395"/>
    </source>
</evidence>
<dbReference type="Gene3D" id="3.30.900.10">
    <property type="entry name" value="HORMA domain"/>
    <property type="match status" value="1"/>
</dbReference>
<dbReference type="GO" id="GO:0005634">
    <property type="term" value="C:nucleus"/>
    <property type="evidence" value="ECO:0007669"/>
    <property type="project" value="UniProtKB-SubCell"/>
</dbReference>
<keyword evidence="3" id="KW-0158">Chromosome</keyword>
<reference evidence="8 9" key="2">
    <citation type="submission" date="2019-12" db="UniProtKB">
        <authorList>
            <consortium name="WormBaseParasite"/>
        </authorList>
    </citation>
    <scope>IDENTIFICATION</scope>
</reference>
<organism evidence="7 8">
    <name type="scientific">Trichuris muris</name>
    <name type="common">Mouse whipworm</name>
    <dbReference type="NCBI Taxonomy" id="70415"/>
    <lineage>
        <taxon>Eukaryota</taxon>
        <taxon>Metazoa</taxon>
        <taxon>Ecdysozoa</taxon>
        <taxon>Nematoda</taxon>
        <taxon>Enoplea</taxon>
        <taxon>Dorylaimia</taxon>
        <taxon>Trichinellida</taxon>
        <taxon>Trichuridae</taxon>
        <taxon>Trichuris</taxon>
    </lineage>
</organism>
<evidence type="ECO:0000256" key="4">
    <source>
        <dbReference type="ARBA" id="ARBA00023242"/>
    </source>
</evidence>
<proteinExistence type="predicted"/>
<dbReference type="InterPro" id="IPR051294">
    <property type="entry name" value="HORMA_MeioticProgression"/>
</dbReference>
<reference evidence="7" key="1">
    <citation type="submission" date="2014-03" db="EMBL/GenBank/DDBJ databases">
        <title>The whipworm genome and dual-species transcriptomics of an intimate host-pathogen interaction.</title>
        <authorList>
            <person name="Foth B.J."/>
            <person name="Tsai I.J."/>
            <person name="Reid A.J."/>
            <person name="Bancroft A.J."/>
            <person name="Nichol S."/>
            <person name="Tracey A."/>
            <person name="Holroyd N."/>
            <person name="Cotton J.A."/>
            <person name="Stanley E.J."/>
            <person name="Zarowiecki M."/>
            <person name="Liu J.Z."/>
            <person name="Huckvale T."/>
            <person name="Cooper P.J."/>
            <person name="Grencis R.K."/>
            <person name="Berriman M."/>
        </authorList>
    </citation>
    <scope>NUCLEOTIDE SEQUENCE [LARGE SCALE GENOMIC DNA]</scope>
    <source>
        <strain evidence="7">Edinburgh</strain>
    </source>
</reference>
<dbReference type="PANTHER" id="PTHR48225:SF7">
    <property type="entry name" value="MEIOSIS-SPECIFIC PROTEIN HOP1"/>
    <property type="match status" value="1"/>
</dbReference>
<feature type="domain" description="HORMA" evidence="6">
    <location>
        <begin position="12"/>
        <end position="209"/>
    </location>
</feature>
<sequence length="233" mass="26579">MEALPPEANNQAESIFYMKTLIAVVISNICYYRNLFPADVYEDYEFEGMKLKVLVGRRKSATQLIQCMSGCYESIDKRYLRQIMFGICDNCEYPEILSDCYTFTINYTDGGPAALQFETSSDARPLLSTKRSTLRMLQTIRMLCKCLRPLPRQAGITLKLVYYDERTPSDYEPPGFMPAESERFNYRNEPDLFNVGKVATPFHALHLSLKSASCTICNACCHGTAFTVDLQQH</sequence>
<accession>A0A5S6Q0I4</accession>
<name>A0A5S6Q0I4_TRIMR</name>
<dbReference type="SUPFAM" id="SSF56019">
    <property type="entry name" value="The spindle assembly checkpoint protein mad2"/>
    <property type="match status" value="1"/>
</dbReference>
<dbReference type="GO" id="GO:0051321">
    <property type="term" value="P:meiotic cell cycle"/>
    <property type="evidence" value="ECO:0007669"/>
    <property type="project" value="UniProtKB-KW"/>
</dbReference>
<dbReference type="InterPro" id="IPR003511">
    <property type="entry name" value="HORMA_dom"/>
</dbReference>
<dbReference type="WBParaSite" id="TMUE_0000000728.1">
    <property type="protein sequence ID" value="TMUE_0000000728.1"/>
    <property type="gene ID" value="WBGene00296653"/>
</dbReference>
<comment type="subcellular location">
    <subcellularLocation>
        <location evidence="2">Chromosome</location>
    </subcellularLocation>
    <subcellularLocation>
        <location evidence="1">Nucleus</location>
    </subcellularLocation>
</comment>
<dbReference type="WBParaSite" id="TMUE_3000014970.1">
    <property type="protein sequence ID" value="TMUE_3000014970.1"/>
    <property type="gene ID" value="WBGene00295016"/>
</dbReference>
<dbReference type="PROSITE" id="PS50815">
    <property type="entry name" value="HORMA"/>
    <property type="match status" value="1"/>
</dbReference>
<evidence type="ECO:0000256" key="1">
    <source>
        <dbReference type="ARBA" id="ARBA00004123"/>
    </source>
</evidence>
<dbReference type="InterPro" id="IPR036570">
    <property type="entry name" value="HORMA_dom_sf"/>
</dbReference>
<evidence type="ECO:0000256" key="2">
    <source>
        <dbReference type="ARBA" id="ARBA00004286"/>
    </source>
</evidence>
<evidence type="ECO:0000256" key="5">
    <source>
        <dbReference type="ARBA" id="ARBA00023254"/>
    </source>
</evidence>
<protein>
    <submittedName>
        <fullName evidence="8 9">HORMA domain-containing protein</fullName>
    </submittedName>
</protein>
<keyword evidence="7" id="KW-1185">Reference proteome</keyword>